<accession>A0AAW7K3G9</accession>
<dbReference type="InterPro" id="IPR023401">
    <property type="entry name" value="ODC_N"/>
</dbReference>
<dbReference type="NCBIfam" id="NF005296">
    <property type="entry name" value="PRK06823.1"/>
    <property type="match status" value="1"/>
</dbReference>
<dbReference type="PANTHER" id="PTHR13812:SF19">
    <property type="entry name" value="KETIMINE REDUCTASE MU-CRYSTALLIN"/>
    <property type="match status" value="1"/>
</dbReference>
<proteinExistence type="predicted"/>
<dbReference type="PANTHER" id="PTHR13812">
    <property type="entry name" value="KETIMINE REDUCTASE MU-CRYSTALLIN"/>
    <property type="match status" value="1"/>
</dbReference>
<evidence type="ECO:0000313" key="1">
    <source>
        <dbReference type="EMBL" id="MDN0086922.1"/>
    </source>
</evidence>
<organism evidence="1 2">
    <name type="scientific">Yersinia nurmii</name>
    <dbReference type="NCBI Taxonomy" id="685706"/>
    <lineage>
        <taxon>Bacteria</taxon>
        <taxon>Pseudomonadati</taxon>
        <taxon>Pseudomonadota</taxon>
        <taxon>Gammaproteobacteria</taxon>
        <taxon>Enterobacterales</taxon>
        <taxon>Yersiniaceae</taxon>
        <taxon>Yersinia</taxon>
    </lineage>
</organism>
<comment type="caution">
    <text evidence="1">The sequence shown here is derived from an EMBL/GenBank/DDBJ whole genome shotgun (WGS) entry which is preliminary data.</text>
</comment>
<dbReference type="Gene3D" id="3.30.1780.10">
    <property type="entry name" value="ornithine cyclodeaminase, domain 1"/>
    <property type="match status" value="1"/>
</dbReference>
<dbReference type="AlphaFoldDB" id="A0AAW7K3G9"/>
<sequence>MLILNKQQVLDRFAVERTTLLLKKGFIAFSQQQVQMPSVQHLLFTQANGDCCIKSGYLEGDESFVVKVSSGFYNNPSLGLSSSQGLMMAFSAKTGEPQALLMDEGWLTALRTALAGRIVAELCAPKHITAIGIVGTGLQARLQLVHLKTVINCREVWVWGRNPEALCDYQSFAELEGFRVHITQDASQLAENCQFIVTTTPSREPILRAKNIQPGTHITAVGADAAGKQELETQLVAKADKILVDSLVQCSAFGEISHAFQQQLLQATRISEIGEVLALNKPVRENDRQITLADLTGLGIQDVQIVKSILLS</sequence>
<dbReference type="RefSeq" id="WP_289817736.1">
    <property type="nucleotide sequence ID" value="NZ_JAUEHU010000004.1"/>
</dbReference>
<dbReference type="Pfam" id="PF02423">
    <property type="entry name" value="OCD_Mu_crystall"/>
    <property type="match status" value="1"/>
</dbReference>
<name>A0AAW7K3G9_9GAMM</name>
<dbReference type="InterPro" id="IPR036291">
    <property type="entry name" value="NAD(P)-bd_dom_sf"/>
</dbReference>
<protein>
    <submittedName>
        <fullName evidence="1">Ornithine cyclodeaminase family protein</fullName>
    </submittedName>
</protein>
<dbReference type="Gene3D" id="3.40.50.720">
    <property type="entry name" value="NAD(P)-binding Rossmann-like Domain"/>
    <property type="match status" value="1"/>
</dbReference>
<dbReference type="SUPFAM" id="SSF51735">
    <property type="entry name" value="NAD(P)-binding Rossmann-fold domains"/>
    <property type="match status" value="1"/>
</dbReference>
<reference evidence="1" key="1">
    <citation type="submission" date="2023-06" db="EMBL/GenBank/DDBJ databases">
        <authorList>
            <person name="Polev D.E."/>
            <person name="Saitova A.T."/>
            <person name="Bogumilchik E.A."/>
            <person name="Kokorina G.I."/>
            <person name="Voskresenskaia E.A."/>
        </authorList>
    </citation>
    <scope>NUCLEOTIDE SEQUENCE</scope>
    <source>
        <strain evidence="1">2145 StPb PI</strain>
    </source>
</reference>
<dbReference type="PIRSF" id="PIRSF001439">
    <property type="entry name" value="CryM"/>
    <property type="match status" value="1"/>
</dbReference>
<gene>
    <name evidence="1" type="ORF">QVN42_05840</name>
</gene>
<dbReference type="GO" id="GO:0005737">
    <property type="term" value="C:cytoplasm"/>
    <property type="evidence" value="ECO:0007669"/>
    <property type="project" value="TreeGrafter"/>
</dbReference>
<evidence type="ECO:0000313" key="2">
    <source>
        <dbReference type="Proteomes" id="UP001167864"/>
    </source>
</evidence>
<dbReference type="InterPro" id="IPR003462">
    <property type="entry name" value="ODC_Mu_crystall"/>
</dbReference>
<dbReference type="Proteomes" id="UP001167864">
    <property type="component" value="Unassembled WGS sequence"/>
</dbReference>
<dbReference type="EMBL" id="JAUEHU010000004">
    <property type="protein sequence ID" value="MDN0086922.1"/>
    <property type="molecule type" value="Genomic_DNA"/>
</dbReference>